<evidence type="ECO:0000256" key="1">
    <source>
        <dbReference type="ARBA" id="ARBA00001668"/>
    </source>
</evidence>
<evidence type="ECO:0000256" key="5">
    <source>
        <dbReference type="ARBA" id="ARBA00022763"/>
    </source>
</evidence>
<comment type="catalytic activity">
    <reaction evidence="14 15">
        <text>2'-deoxyribonucleotide-(2'-deoxyribose 5'-phosphate)-2'-deoxyribonucleotide-DNA = a 3'-end 2'-deoxyribonucleotide-(2,3-dehydro-2,3-deoxyribose 5'-phosphate)-DNA + a 5'-end 5'-phospho-2'-deoxyribonucleoside-DNA + H(+)</text>
        <dbReference type="Rhea" id="RHEA:66592"/>
        <dbReference type="Rhea" id="RHEA-COMP:13180"/>
        <dbReference type="Rhea" id="RHEA-COMP:16897"/>
        <dbReference type="Rhea" id="RHEA-COMP:17067"/>
        <dbReference type="ChEBI" id="CHEBI:15378"/>
        <dbReference type="ChEBI" id="CHEBI:136412"/>
        <dbReference type="ChEBI" id="CHEBI:157695"/>
        <dbReference type="ChEBI" id="CHEBI:167181"/>
        <dbReference type="EC" id="4.2.99.18"/>
    </reaction>
</comment>
<dbReference type="InterPro" id="IPR020629">
    <property type="entry name" value="FPG_Glyclase"/>
</dbReference>
<feature type="active site" description="Proton donor" evidence="15">
    <location>
        <position position="3"/>
    </location>
</feature>
<dbReference type="NCBIfam" id="TIGR00577">
    <property type="entry name" value="fpg"/>
    <property type="match status" value="1"/>
</dbReference>
<feature type="domain" description="Formamidopyrimidine-DNA glycosylase catalytic" evidence="17">
    <location>
        <begin position="2"/>
        <end position="113"/>
    </location>
</feature>
<reference evidence="19" key="1">
    <citation type="submission" date="2017-09" db="EMBL/GenBank/DDBJ databases">
        <title>Metaegenomics of thermophilic ammonia-oxidizing enrichment culture.</title>
        <authorList>
            <person name="Kato S."/>
            <person name="Suzuki K."/>
        </authorList>
    </citation>
    <scope>NUCLEOTIDE SEQUENCE [LARGE SCALE GENOMIC DNA]</scope>
</reference>
<dbReference type="Pfam" id="PF01149">
    <property type="entry name" value="Fapy_DNA_glyco"/>
    <property type="match status" value="1"/>
</dbReference>
<comment type="caution">
    <text evidence="18">The sequence shown here is derived from an EMBL/GenBank/DDBJ whole genome shotgun (WGS) entry which is preliminary data.</text>
</comment>
<dbReference type="PANTHER" id="PTHR22993">
    <property type="entry name" value="FORMAMIDOPYRIMIDINE-DNA GLYCOSYLASE"/>
    <property type="match status" value="1"/>
</dbReference>
<organism evidence="18 19">
    <name type="scientific">Candidatus Thermoflexus japonica</name>
    <dbReference type="NCBI Taxonomy" id="2035417"/>
    <lineage>
        <taxon>Bacteria</taxon>
        <taxon>Bacillati</taxon>
        <taxon>Chloroflexota</taxon>
        <taxon>Thermoflexia</taxon>
        <taxon>Thermoflexales</taxon>
        <taxon>Thermoflexaceae</taxon>
        <taxon>Thermoflexus</taxon>
    </lineage>
</organism>
<proteinExistence type="inferred from homology"/>
<feature type="active site" description="Proton donor; for delta-elimination activity" evidence="15">
    <location>
        <position position="258"/>
    </location>
</feature>
<dbReference type="InterPro" id="IPR012319">
    <property type="entry name" value="FPG_cat"/>
</dbReference>
<dbReference type="PROSITE" id="PS51068">
    <property type="entry name" value="FPG_CAT"/>
    <property type="match status" value="1"/>
</dbReference>
<protein>
    <recommendedName>
        <fullName evidence="15">Formamidopyrimidine-DNA glycosylase</fullName>
        <shortName evidence="15">Fapy-DNA glycosylase</shortName>
        <ecNumber evidence="15">3.2.2.23</ecNumber>
    </recommendedName>
    <alternativeName>
        <fullName evidence="15">DNA-(apurinic or apyrimidinic site) lyase MutM</fullName>
        <shortName evidence="15">AP lyase MutM</shortName>
        <ecNumber evidence="15">4.2.99.18</ecNumber>
    </alternativeName>
</protein>
<dbReference type="SUPFAM" id="SSF57716">
    <property type="entry name" value="Glucocorticoid receptor-like (DNA-binding domain)"/>
    <property type="match status" value="1"/>
</dbReference>
<feature type="binding site" evidence="15">
    <location>
        <position position="149"/>
    </location>
    <ligand>
        <name>DNA</name>
        <dbReference type="ChEBI" id="CHEBI:16991"/>
    </ligand>
</feature>
<dbReference type="Gene3D" id="3.20.190.10">
    <property type="entry name" value="MutM-like, N-terminal"/>
    <property type="match status" value="1"/>
</dbReference>
<evidence type="ECO:0000259" key="17">
    <source>
        <dbReference type="PROSITE" id="PS51068"/>
    </source>
</evidence>
<evidence type="ECO:0000256" key="11">
    <source>
        <dbReference type="ARBA" id="ARBA00023239"/>
    </source>
</evidence>
<dbReference type="PROSITE" id="PS51066">
    <property type="entry name" value="ZF_FPG_2"/>
    <property type="match status" value="1"/>
</dbReference>
<keyword evidence="7 15" id="KW-0378">Hydrolase</keyword>
<dbReference type="EMBL" id="BEHY01000001">
    <property type="protein sequence ID" value="GBD07855.1"/>
    <property type="molecule type" value="Genomic_DNA"/>
</dbReference>
<dbReference type="InterPro" id="IPR010979">
    <property type="entry name" value="Ribosomal_uS13-like_H2TH"/>
</dbReference>
<keyword evidence="12 15" id="KW-0511">Multifunctional enzyme</keyword>
<comment type="subunit">
    <text evidence="3 15">Monomer.</text>
</comment>
<evidence type="ECO:0000259" key="16">
    <source>
        <dbReference type="PROSITE" id="PS51066"/>
    </source>
</evidence>
<evidence type="ECO:0000313" key="18">
    <source>
        <dbReference type="EMBL" id="GBD07855.1"/>
    </source>
</evidence>
<evidence type="ECO:0000256" key="15">
    <source>
        <dbReference type="HAMAP-Rule" id="MF_00103"/>
    </source>
</evidence>
<dbReference type="Proteomes" id="UP000236642">
    <property type="component" value="Unassembled WGS sequence"/>
</dbReference>
<dbReference type="NCBIfam" id="NF002211">
    <property type="entry name" value="PRK01103.1"/>
    <property type="match status" value="1"/>
</dbReference>
<dbReference type="GO" id="GO:0006284">
    <property type="term" value="P:base-excision repair"/>
    <property type="evidence" value="ECO:0007669"/>
    <property type="project" value="InterPro"/>
</dbReference>
<comment type="cofactor">
    <cofactor evidence="15">
        <name>Zn(2+)</name>
        <dbReference type="ChEBI" id="CHEBI:29105"/>
    </cofactor>
    <text evidence="15">Binds 1 zinc ion per subunit.</text>
</comment>
<comment type="similarity">
    <text evidence="2 15">Belongs to the FPG family.</text>
</comment>
<dbReference type="GO" id="GO:0003690">
    <property type="term" value="F:double-stranded DNA binding"/>
    <property type="evidence" value="ECO:0007669"/>
    <property type="project" value="UniProtKB-ARBA"/>
</dbReference>
<dbReference type="GO" id="GO:0140078">
    <property type="term" value="F:class I DNA-(apurinic or apyrimidinic site) endonuclease activity"/>
    <property type="evidence" value="ECO:0007669"/>
    <property type="project" value="UniProtKB-EC"/>
</dbReference>
<evidence type="ECO:0000313" key="19">
    <source>
        <dbReference type="Proteomes" id="UP000236642"/>
    </source>
</evidence>
<keyword evidence="4 15" id="KW-0479">Metal-binding</keyword>
<evidence type="ECO:0000256" key="14">
    <source>
        <dbReference type="ARBA" id="ARBA00044632"/>
    </source>
</evidence>
<dbReference type="PANTHER" id="PTHR22993:SF9">
    <property type="entry name" value="FORMAMIDOPYRIMIDINE-DNA GLYCOSYLASE"/>
    <property type="match status" value="1"/>
</dbReference>
<dbReference type="InterPro" id="IPR035937">
    <property type="entry name" value="FPG_N"/>
</dbReference>
<feature type="active site" description="Schiff-base intermediate with DNA" evidence="15">
    <location>
        <position position="2"/>
    </location>
</feature>
<dbReference type="Gene3D" id="1.10.8.50">
    <property type="match status" value="1"/>
</dbReference>
<comment type="caution">
    <text evidence="15">Lacks conserved residue(s) required for the propagation of feature annotation.</text>
</comment>
<keyword evidence="9 15" id="KW-0238">DNA-binding</keyword>
<evidence type="ECO:0000256" key="2">
    <source>
        <dbReference type="ARBA" id="ARBA00009409"/>
    </source>
</evidence>
<name>A0A2H5Y335_9CHLR</name>
<evidence type="ECO:0000256" key="7">
    <source>
        <dbReference type="ARBA" id="ARBA00022801"/>
    </source>
</evidence>
<keyword evidence="8 15" id="KW-0862">Zinc</keyword>
<keyword evidence="6 15" id="KW-0863">Zinc-finger</keyword>
<sequence length="268" mass="31006">MPELPEVETLVRELRPHVTGRRIRQVILHWPGCVATPSPRGFVRRMKGRVIQEVRRRGKFLWFVLDQGAWLVHLKMTGRLFLLPASEPDPYARADFILDDGRILRFQDLRKFGRLYWIADPEPIFRPLGPEPLDPRFRPEDLARQLAGRRGRLKALLLHQSVLAGIGNIYADEALWRARLHPMRSAASLTQTELRRLWKGIREALLAGLRHHGTTIQWYRRPDGGSGGHQRYLRVYGRAGQPCFRCGTPITRQVLQGRSTYFCPGCQR</sequence>
<evidence type="ECO:0000256" key="6">
    <source>
        <dbReference type="ARBA" id="ARBA00022771"/>
    </source>
</evidence>
<dbReference type="SMART" id="SM00898">
    <property type="entry name" value="Fapy_DNA_glyco"/>
    <property type="match status" value="1"/>
</dbReference>
<dbReference type="GO" id="GO:0034039">
    <property type="term" value="F:8-oxo-7,8-dihydroguanine DNA N-glycosylase activity"/>
    <property type="evidence" value="ECO:0007669"/>
    <property type="project" value="TreeGrafter"/>
</dbReference>
<dbReference type="GO" id="GO:0008270">
    <property type="term" value="F:zinc ion binding"/>
    <property type="evidence" value="ECO:0007669"/>
    <property type="project" value="UniProtKB-UniRule"/>
</dbReference>
<gene>
    <name evidence="15 18" type="primary">mutM</name>
    <name evidence="15" type="synonym">fpg</name>
    <name evidence="18" type="ORF">HRbin22_00081</name>
</gene>
<dbReference type="Pfam" id="PF06827">
    <property type="entry name" value="zf-FPG_IleRS"/>
    <property type="match status" value="1"/>
</dbReference>
<dbReference type="PROSITE" id="PS01242">
    <property type="entry name" value="ZF_FPG_1"/>
    <property type="match status" value="1"/>
</dbReference>
<dbReference type="InterPro" id="IPR015887">
    <property type="entry name" value="DNA_glyclase_Znf_dom_DNA_BS"/>
</dbReference>
<evidence type="ECO:0000256" key="12">
    <source>
        <dbReference type="ARBA" id="ARBA00023268"/>
    </source>
</evidence>
<keyword evidence="13 15" id="KW-0326">Glycosidase</keyword>
<dbReference type="EC" id="3.2.2.23" evidence="15"/>
<dbReference type="GO" id="GO:0003684">
    <property type="term" value="F:damaged DNA binding"/>
    <property type="evidence" value="ECO:0007669"/>
    <property type="project" value="InterPro"/>
</dbReference>
<evidence type="ECO:0000256" key="8">
    <source>
        <dbReference type="ARBA" id="ARBA00022833"/>
    </source>
</evidence>
<feature type="binding site" evidence="15">
    <location>
        <position position="110"/>
    </location>
    <ligand>
        <name>DNA</name>
        <dbReference type="ChEBI" id="CHEBI:16991"/>
    </ligand>
</feature>
<dbReference type="SUPFAM" id="SSF46946">
    <property type="entry name" value="S13-like H2TH domain"/>
    <property type="match status" value="1"/>
</dbReference>
<evidence type="ECO:0000256" key="4">
    <source>
        <dbReference type="ARBA" id="ARBA00022723"/>
    </source>
</evidence>
<dbReference type="InterPro" id="IPR000214">
    <property type="entry name" value="Znf_DNA_glyclase/AP_lyase"/>
</dbReference>
<feature type="active site" description="Proton donor; for beta-elimination activity" evidence="15">
    <location>
        <position position="59"/>
    </location>
</feature>
<comment type="catalytic activity">
    <reaction evidence="1 15">
        <text>Hydrolysis of DNA containing ring-opened 7-methylguanine residues, releasing 2,6-diamino-4-hydroxy-5-(N-methyl)formamidopyrimidine.</text>
        <dbReference type="EC" id="3.2.2.23"/>
    </reaction>
</comment>
<dbReference type="HAMAP" id="MF_00103">
    <property type="entry name" value="Fapy_DNA_glycosyl"/>
    <property type="match status" value="1"/>
</dbReference>
<dbReference type="SUPFAM" id="SSF81624">
    <property type="entry name" value="N-terminal domain of MutM-like DNA repair proteins"/>
    <property type="match status" value="1"/>
</dbReference>
<feature type="domain" description="FPG-type" evidence="16">
    <location>
        <begin position="234"/>
        <end position="268"/>
    </location>
</feature>
<dbReference type="Pfam" id="PF06831">
    <property type="entry name" value="H2TH"/>
    <property type="match status" value="1"/>
</dbReference>
<accession>A0A2H5Y335</accession>
<dbReference type="AlphaFoldDB" id="A0A2H5Y335"/>
<evidence type="ECO:0000256" key="9">
    <source>
        <dbReference type="ARBA" id="ARBA00023125"/>
    </source>
</evidence>
<dbReference type="FunFam" id="1.10.8.50:FF:000003">
    <property type="entry name" value="Formamidopyrimidine-DNA glycosylase"/>
    <property type="match status" value="1"/>
</dbReference>
<dbReference type="SMART" id="SM01232">
    <property type="entry name" value="H2TH"/>
    <property type="match status" value="1"/>
</dbReference>
<evidence type="ECO:0000256" key="10">
    <source>
        <dbReference type="ARBA" id="ARBA00023204"/>
    </source>
</evidence>
<dbReference type="InterPro" id="IPR015886">
    <property type="entry name" value="H2TH_FPG"/>
</dbReference>
<evidence type="ECO:0000256" key="13">
    <source>
        <dbReference type="ARBA" id="ARBA00023295"/>
    </source>
</evidence>
<keyword evidence="5 15" id="KW-0227">DNA damage</keyword>
<keyword evidence="11 15" id="KW-0456">Lyase</keyword>
<dbReference type="EC" id="4.2.99.18" evidence="15"/>
<keyword evidence="10 15" id="KW-0234">DNA repair</keyword>
<comment type="function">
    <text evidence="15">Involved in base excision repair of DNA damaged by oxidation or by mutagenic agents. Acts as DNA glycosylase that recognizes and removes damaged bases. Has a preference for oxidized purines, such as 7,8-dihydro-8-oxoguanine (8-oxoG). Has AP (apurinic/apyrimidinic) lyase activity and introduces nicks in the DNA strand. Cleaves the DNA backbone by beta-delta elimination to generate a single-strand break at the site of the removed base with both 3'- and 5'-phosphates.</text>
</comment>
<evidence type="ECO:0000256" key="3">
    <source>
        <dbReference type="ARBA" id="ARBA00011245"/>
    </source>
</evidence>
<dbReference type="InterPro" id="IPR010663">
    <property type="entry name" value="Znf_FPG/IleRS"/>
</dbReference>
<dbReference type="CDD" id="cd08966">
    <property type="entry name" value="EcFpg-like_N"/>
    <property type="match status" value="1"/>
</dbReference>